<dbReference type="EMBL" id="JAHBCL010000041">
    <property type="protein sequence ID" value="MBS7528470.1"/>
    <property type="molecule type" value="Genomic_DNA"/>
</dbReference>
<evidence type="ECO:0000313" key="5">
    <source>
        <dbReference type="EMBL" id="MBS7528470.1"/>
    </source>
</evidence>
<accession>A0ABS5PTG7</accession>
<name>A0ABS5PTG7_9FIRM</name>
<dbReference type="RefSeq" id="WP_213238326.1">
    <property type="nucleotide sequence ID" value="NZ_JAHBCL010000041.1"/>
</dbReference>
<evidence type="ECO:0000313" key="6">
    <source>
        <dbReference type="Proteomes" id="UP000746471"/>
    </source>
</evidence>
<protein>
    <submittedName>
        <fullName evidence="5">Winged helix-turn-helix transcriptional regulator</fullName>
    </submittedName>
</protein>
<dbReference type="Gene3D" id="1.10.10.10">
    <property type="entry name" value="Winged helix-like DNA-binding domain superfamily/Winged helix DNA-binding domain"/>
    <property type="match status" value="1"/>
</dbReference>
<organism evidence="5 6">
    <name type="scientific">Fusibacter paucivorans</name>
    <dbReference type="NCBI Taxonomy" id="76009"/>
    <lineage>
        <taxon>Bacteria</taxon>
        <taxon>Bacillati</taxon>
        <taxon>Bacillota</taxon>
        <taxon>Clostridia</taxon>
        <taxon>Eubacteriales</taxon>
        <taxon>Eubacteriales Family XII. Incertae Sedis</taxon>
        <taxon>Fusibacter</taxon>
    </lineage>
</organism>
<proteinExistence type="predicted"/>
<gene>
    <name evidence="5" type="ORF">KHM83_17420</name>
</gene>
<keyword evidence="1" id="KW-0805">Transcription regulation</keyword>
<dbReference type="InterPro" id="IPR011991">
    <property type="entry name" value="ArsR-like_HTH"/>
</dbReference>
<dbReference type="SUPFAM" id="SSF46785">
    <property type="entry name" value="Winged helix' DNA-binding domain"/>
    <property type="match status" value="1"/>
</dbReference>
<reference evidence="5 6" key="1">
    <citation type="submission" date="2021-05" db="EMBL/GenBank/DDBJ databases">
        <title>Fusibacter ferrireducens sp. nov., an anaerobic, sulfur- and Fe-reducing bacterium isolated from the mangrove sediment.</title>
        <authorList>
            <person name="Qiu D."/>
        </authorList>
    </citation>
    <scope>NUCLEOTIDE SEQUENCE [LARGE SCALE GENOMIC DNA]</scope>
    <source>
        <strain evidence="5 6">DSM 12116</strain>
    </source>
</reference>
<dbReference type="PANTHER" id="PTHR43132">
    <property type="entry name" value="ARSENICAL RESISTANCE OPERON REPRESSOR ARSR-RELATED"/>
    <property type="match status" value="1"/>
</dbReference>
<keyword evidence="2" id="KW-0238">DNA-binding</keyword>
<dbReference type="InterPro" id="IPR051011">
    <property type="entry name" value="Metal_resp_trans_reg"/>
</dbReference>
<keyword evidence="3" id="KW-0804">Transcription</keyword>
<keyword evidence="6" id="KW-1185">Reference proteome</keyword>
<dbReference type="InterPro" id="IPR036388">
    <property type="entry name" value="WH-like_DNA-bd_sf"/>
</dbReference>
<dbReference type="Pfam" id="PF01022">
    <property type="entry name" value="HTH_5"/>
    <property type="match status" value="1"/>
</dbReference>
<dbReference type="CDD" id="cd00090">
    <property type="entry name" value="HTH_ARSR"/>
    <property type="match status" value="1"/>
</dbReference>
<evidence type="ECO:0000256" key="3">
    <source>
        <dbReference type="ARBA" id="ARBA00023163"/>
    </source>
</evidence>
<sequence length="94" mass="10881">MTLDFEFLQQFLKILADSNRLRIVYFIGKERKSVSEIIQSLELPQPLVSHHLRVLKEGHVLEPEREGAFIYYSLTKPQLLGSLKELQQIGNGED</sequence>
<dbReference type="InterPro" id="IPR036390">
    <property type="entry name" value="WH_DNA-bd_sf"/>
</dbReference>
<dbReference type="InterPro" id="IPR001845">
    <property type="entry name" value="HTH_ArsR_DNA-bd_dom"/>
</dbReference>
<evidence type="ECO:0000256" key="2">
    <source>
        <dbReference type="ARBA" id="ARBA00023125"/>
    </source>
</evidence>
<dbReference type="Proteomes" id="UP000746471">
    <property type="component" value="Unassembled WGS sequence"/>
</dbReference>
<dbReference type="PRINTS" id="PR00778">
    <property type="entry name" value="HTHARSR"/>
</dbReference>
<evidence type="ECO:0000256" key="1">
    <source>
        <dbReference type="ARBA" id="ARBA00023015"/>
    </source>
</evidence>
<dbReference type="PROSITE" id="PS50987">
    <property type="entry name" value="HTH_ARSR_2"/>
    <property type="match status" value="1"/>
</dbReference>
<dbReference type="SMART" id="SM00418">
    <property type="entry name" value="HTH_ARSR"/>
    <property type="match status" value="1"/>
</dbReference>
<dbReference type="NCBIfam" id="NF033788">
    <property type="entry name" value="HTH_metalloreg"/>
    <property type="match status" value="1"/>
</dbReference>
<dbReference type="PANTHER" id="PTHR43132:SF2">
    <property type="entry name" value="ARSENICAL RESISTANCE OPERON REPRESSOR ARSR-RELATED"/>
    <property type="match status" value="1"/>
</dbReference>
<evidence type="ECO:0000259" key="4">
    <source>
        <dbReference type="PROSITE" id="PS50987"/>
    </source>
</evidence>
<feature type="domain" description="HTH arsR-type" evidence="4">
    <location>
        <begin position="1"/>
        <end position="94"/>
    </location>
</feature>
<comment type="caution">
    <text evidence="5">The sequence shown here is derived from an EMBL/GenBank/DDBJ whole genome shotgun (WGS) entry which is preliminary data.</text>
</comment>